<keyword evidence="3" id="KW-1185">Reference proteome</keyword>
<name>A0A8H6M5B7_9AGAR</name>
<reference evidence="2 3" key="1">
    <citation type="submission" date="2020-07" db="EMBL/GenBank/DDBJ databases">
        <title>Comparative genomics of pyrophilous fungi reveals a link between fire events and developmental genes.</title>
        <authorList>
            <consortium name="DOE Joint Genome Institute"/>
            <person name="Steindorff A.S."/>
            <person name="Carver A."/>
            <person name="Calhoun S."/>
            <person name="Stillman K."/>
            <person name="Liu H."/>
            <person name="Lipzen A."/>
            <person name="Pangilinan J."/>
            <person name="Labutti K."/>
            <person name="Bruns T.D."/>
            <person name="Grigoriev I.V."/>
        </authorList>
    </citation>
    <scope>NUCLEOTIDE SEQUENCE [LARGE SCALE GENOMIC DNA]</scope>
    <source>
        <strain evidence="2 3">CBS 144469</strain>
    </source>
</reference>
<gene>
    <name evidence="2" type="ORF">DFP72DRAFT_1046932</name>
</gene>
<evidence type="ECO:0000313" key="2">
    <source>
        <dbReference type="EMBL" id="KAF6752751.1"/>
    </source>
</evidence>
<feature type="region of interest" description="Disordered" evidence="1">
    <location>
        <begin position="295"/>
        <end position="323"/>
    </location>
</feature>
<evidence type="ECO:0000256" key="1">
    <source>
        <dbReference type="SAM" id="MobiDB-lite"/>
    </source>
</evidence>
<proteinExistence type="predicted"/>
<protein>
    <submittedName>
        <fullName evidence="2">Uncharacterized protein</fullName>
    </submittedName>
</protein>
<organism evidence="2 3">
    <name type="scientific">Ephemerocybe angulata</name>
    <dbReference type="NCBI Taxonomy" id="980116"/>
    <lineage>
        <taxon>Eukaryota</taxon>
        <taxon>Fungi</taxon>
        <taxon>Dikarya</taxon>
        <taxon>Basidiomycota</taxon>
        <taxon>Agaricomycotina</taxon>
        <taxon>Agaricomycetes</taxon>
        <taxon>Agaricomycetidae</taxon>
        <taxon>Agaricales</taxon>
        <taxon>Agaricineae</taxon>
        <taxon>Psathyrellaceae</taxon>
        <taxon>Ephemerocybe</taxon>
    </lineage>
</organism>
<accession>A0A8H6M5B7</accession>
<comment type="caution">
    <text evidence="2">The sequence shown here is derived from an EMBL/GenBank/DDBJ whole genome shotgun (WGS) entry which is preliminary data.</text>
</comment>
<dbReference type="AlphaFoldDB" id="A0A8H6M5B7"/>
<sequence length="323" mass="36140">MARLPAELIDLVIDESMDYRHTLSQLSFVSRACRARARGNLFKEIHFGNQKVQGGSSLALSNSRHQIRHLQNFLDLLNTDSTLGEYVRSLVVTLTTFFFKPVGVYSAEADAFNLVFPQILLGLPRVEHLRLGPNRLRLGFTTQWNCFSVETREALARLCLSTKLRSLELLFAPTTSSLKLFDFALSLPGPGRHQPATVLNTMKTLTWNRRRYDASSDTVNGPSSFPCLETLTFNILGERDLKQLKKISSSCKETLRALSLVIPFWPNLDLYLHNQYITQLDLWIGGTLKDRRGGLTLAAPGPTDPTHVSSSNSGDGATRLTDF</sequence>
<evidence type="ECO:0000313" key="3">
    <source>
        <dbReference type="Proteomes" id="UP000521943"/>
    </source>
</evidence>
<dbReference type="EMBL" id="JACGCI010000042">
    <property type="protein sequence ID" value="KAF6752751.1"/>
    <property type="molecule type" value="Genomic_DNA"/>
</dbReference>
<feature type="compositionally biased region" description="Polar residues" evidence="1">
    <location>
        <begin position="306"/>
        <end position="315"/>
    </location>
</feature>
<dbReference type="Proteomes" id="UP000521943">
    <property type="component" value="Unassembled WGS sequence"/>
</dbReference>